<dbReference type="InterPro" id="IPR037284">
    <property type="entry name" value="SUF_FeS_clus_asmbl_SufBD_sf"/>
</dbReference>
<comment type="similarity">
    <text evidence="1">Belongs to the iron-sulfur cluster assembly SufBD family.</text>
</comment>
<evidence type="ECO:0000313" key="3">
    <source>
        <dbReference type="EMBL" id="HEL66171.1"/>
    </source>
</evidence>
<accession>A0A7C2E3R4</accession>
<reference evidence="3" key="1">
    <citation type="journal article" date="2020" name="mSystems">
        <title>Genome- and Community-Level Interaction Insights into Carbon Utilization and Element Cycling Functions of Hydrothermarchaeota in Hydrothermal Sediment.</title>
        <authorList>
            <person name="Zhou Z."/>
            <person name="Liu Y."/>
            <person name="Xu W."/>
            <person name="Pan J."/>
            <person name="Luo Z.H."/>
            <person name="Li M."/>
        </authorList>
    </citation>
    <scope>NUCLEOTIDE SEQUENCE [LARGE SCALE GENOMIC DNA]</scope>
    <source>
        <strain evidence="3">SpSt-300</strain>
    </source>
</reference>
<dbReference type="GO" id="GO:0016226">
    <property type="term" value="P:iron-sulfur cluster assembly"/>
    <property type="evidence" value="ECO:0007669"/>
    <property type="project" value="InterPro"/>
</dbReference>
<dbReference type="EMBL" id="DSMU01000368">
    <property type="protein sequence ID" value="HEL66171.1"/>
    <property type="molecule type" value="Genomic_DNA"/>
</dbReference>
<dbReference type="Pfam" id="PF01458">
    <property type="entry name" value="SUFBD_core"/>
    <property type="match status" value="1"/>
</dbReference>
<dbReference type="AlphaFoldDB" id="A0A7C2E3R4"/>
<feature type="domain" description="SUF system FeS cluster assembly SufBD core" evidence="2">
    <location>
        <begin position="120"/>
        <end position="345"/>
    </location>
</feature>
<dbReference type="PANTHER" id="PTHR30508">
    <property type="entry name" value="FES CLUSTER ASSEMBLY PROTEIN SUF"/>
    <property type="match status" value="1"/>
</dbReference>
<sequence>MEAEAHPYIEDLETLPAEEKERLLHTGVDVTGAGRAGTFMQLDHSVVHCRSDQEGVEVLNIQEALEKYPWAREYFGRLLPLLPEERKSGKPLSGFFVRVLPGVEARYPVQASLYIGYEGLAQKVRNLVIVEEGAALDLITGCATGAFVHRGLHVGVTEIYVKKGGRLSSTMIHNWGEEVVVRPRGATLVEEGGVFLSNYVCLSGVKSLLMYPFANLVGREAVARYNTILIAPPGTKMDIGSRVNLSAPGAKAELIARAITTGGEVISRGRIVGEVAGVRGHLECRGLMLSERGRIYAVPELEALVANVELSHEAAVGKVAEEEIEYLMARGLDEDEATATIVRGFLNVQIEGLPPALQKDIDRAVAACQLGI</sequence>
<protein>
    <submittedName>
        <fullName evidence="3">SufD family Fe-S cluster assembly protein</fullName>
    </submittedName>
</protein>
<dbReference type="InterPro" id="IPR055346">
    <property type="entry name" value="Fe-S_cluster_assembly_SufBD"/>
</dbReference>
<dbReference type="PANTHER" id="PTHR30508:SF1">
    <property type="entry name" value="UPF0051 PROTEIN ABCI8, CHLOROPLASTIC-RELATED"/>
    <property type="match status" value="1"/>
</dbReference>
<evidence type="ECO:0000259" key="2">
    <source>
        <dbReference type="Pfam" id="PF01458"/>
    </source>
</evidence>
<gene>
    <name evidence="3" type="ORF">ENQ34_05790</name>
</gene>
<name>A0A7C2E3R4_9THEO</name>
<evidence type="ECO:0000256" key="1">
    <source>
        <dbReference type="ARBA" id="ARBA00043967"/>
    </source>
</evidence>
<dbReference type="SUPFAM" id="SSF101960">
    <property type="entry name" value="Stabilizer of iron transporter SufD"/>
    <property type="match status" value="1"/>
</dbReference>
<comment type="caution">
    <text evidence="3">The sequence shown here is derived from an EMBL/GenBank/DDBJ whole genome shotgun (WGS) entry which is preliminary data.</text>
</comment>
<organism evidence="3">
    <name type="scientific">Ammonifex degensii</name>
    <dbReference type="NCBI Taxonomy" id="42838"/>
    <lineage>
        <taxon>Bacteria</taxon>
        <taxon>Bacillati</taxon>
        <taxon>Bacillota</taxon>
        <taxon>Clostridia</taxon>
        <taxon>Thermoanaerobacterales</taxon>
        <taxon>Thermoanaerobacteraceae</taxon>
        <taxon>Ammonifex</taxon>
    </lineage>
</organism>
<proteinExistence type="inferred from homology"/>
<dbReference type="InterPro" id="IPR000825">
    <property type="entry name" value="SUF_FeS_clus_asmbl_SufBD_core"/>
</dbReference>